<dbReference type="AlphaFoldDB" id="A0A511WZI7"/>
<dbReference type="EMBL" id="BJYE01000005">
    <property type="protein sequence ID" value="GEN56101.1"/>
    <property type="molecule type" value="Genomic_DNA"/>
</dbReference>
<keyword evidence="2" id="KW-1185">Reference proteome</keyword>
<proteinExistence type="predicted"/>
<protein>
    <submittedName>
        <fullName evidence="1">Uncharacterized protein</fullName>
    </submittedName>
</protein>
<evidence type="ECO:0000313" key="1">
    <source>
        <dbReference type="EMBL" id="GEN56101.1"/>
    </source>
</evidence>
<accession>A0A511WZI7</accession>
<name>A0A511WZI7_9BACI</name>
<comment type="caution">
    <text evidence="1">The sequence shown here is derived from an EMBL/GenBank/DDBJ whole genome shotgun (WGS) entry which is preliminary data.</text>
</comment>
<organism evidence="1 2">
    <name type="scientific">Halolactibacillus alkaliphilus</name>
    <dbReference type="NCBI Taxonomy" id="442899"/>
    <lineage>
        <taxon>Bacteria</taxon>
        <taxon>Bacillati</taxon>
        <taxon>Bacillota</taxon>
        <taxon>Bacilli</taxon>
        <taxon>Bacillales</taxon>
        <taxon>Bacillaceae</taxon>
        <taxon>Halolactibacillus</taxon>
    </lineage>
</organism>
<reference evidence="1 2" key="1">
    <citation type="submission" date="2019-07" db="EMBL/GenBank/DDBJ databases">
        <title>Whole genome shotgun sequence of Halolactibacillus alkaliphilus NBRC 103919.</title>
        <authorList>
            <person name="Hosoyama A."/>
            <person name="Uohara A."/>
            <person name="Ohji S."/>
            <person name="Ichikawa N."/>
        </authorList>
    </citation>
    <scope>NUCLEOTIDE SEQUENCE [LARGE SCALE GENOMIC DNA]</scope>
    <source>
        <strain evidence="1 2">NBRC 103919</strain>
    </source>
</reference>
<sequence>MYVTTWANKNFVHVNPPQFFSIRLDWVNVFDNALIYTLILECKRFNLNGQKDESVKMLDFFALYPRLFPVH</sequence>
<dbReference type="Proteomes" id="UP000321400">
    <property type="component" value="Unassembled WGS sequence"/>
</dbReference>
<evidence type="ECO:0000313" key="2">
    <source>
        <dbReference type="Proteomes" id="UP000321400"/>
    </source>
</evidence>
<gene>
    <name evidence="1" type="ORF">HAL01_05650</name>
</gene>